<dbReference type="KEGG" id="hbq:QI031_10500"/>
<dbReference type="AlphaFoldDB" id="A0AAJ6NW69"/>
<dbReference type="RefSeq" id="WP_281485109.1">
    <property type="nucleotide sequence ID" value="NZ_CP124543.1"/>
</dbReference>
<dbReference type="Proteomes" id="UP001223520">
    <property type="component" value="Chromosome"/>
</dbReference>
<gene>
    <name evidence="2" type="ORF">QI031_10500</name>
</gene>
<dbReference type="EMBL" id="CP124543">
    <property type="protein sequence ID" value="WGV27874.1"/>
    <property type="molecule type" value="Genomic_DNA"/>
</dbReference>
<keyword evidence="1" id="KW-0812">Transmembrane</keyword>
<feature type="transmembrane region" description="Helical" evidence="1">
    <location>
        <begin position="33"/>
        <end position="57"/>
    </location>
</feature>
<feature type="transmembrane region" description="Helical" evidence="1">
    <location>
        <begin position="119"/>
        <end position="140"/>
    </location>
</feature>
<feature type="transmembrane region" description="Helical" evidence="1">
    <location>
        <begin position="69"/>
        <end position="89"/>
    </location>
</feature>
<sequence>MSILKRLPWVSLALVLLSYSTLGWVLSEAQTSLSVWLVVLLSVLLLVGSLTAPLSLITQYSTILFSSNIRSFAVAVFGAFLFFLMLAWFRVFLDTLLIISAAILARIDFQGAKFSEGQAFLMTSITSLTGVALGAGMQTLSSQRIWW</sequence>
<reference evidence="2 3" key="1">
    <citation type="journal article" date="2023" name="Limnol Oceanogr Lett">
        <title>Environmental adaptations by the intertidal Antarctic cyanobacterium Halotia branconii CENA392 as revealed using long-read genome sequencing.</title>
        <authorList>
            <person name="Dextro R.B."/>
            <person name="Delbaje E."/>
            <person name="Freitas P.N.N."/>
            <person name="Geraldes V."/>
            <person name="Pinto E."/>
            <person name="Long P.F."/>
            <person name="Fiore M.F."/>
        </authorList>
    </citation>
    <scope>NUCLEOTIDE SEQUENCE [LARGE SCALE GENOMIC DNA]</scope>
    <source>
        <strain evidence="2 3">CENA392</strain>
    </source>
</reference>
<keyword evidence="1" id="KW-0472">Membrane</keyword>
<evidence type="ECO:0000313" key="2">
    <source>
        <dbReference type="EMBL" id="WGV27874.1"/>
    </source>
</evidence>
<evidence type="ECO:0000313" key="3">
    <source>
        <dbReference type="Proteomes" id="UP001223520"/>
    </source>
</evidence>
<keyword evidence="3" id="KW-1185">Reference proteome</keyword>
<proteinExistence type="predicted"/>
<organism evidence="2 3">
    <name type="scientific">Halotia branconii CENA392</name>
    <dbReference type="NCBI Taxonomy" id="1539056"/>
    <lineage>
        <taxon>Bacteria</taxon>
        <taxon>Bacillati</taxon>
        <taxon>Cyanobacteriota</taxon>
        <taxon>Cyanophyceae</taxon>
        <taxon>Nostocales</taxon>
        <taxon>Nodulariaceae</taxon>
        <taxon>Halotia</taxon>
    </lineage>
</organism>
<accession>A0AAJ6NW69</accession>
<keyword evidence="1" id="KW-1133">Transmembrane helix</keyword>
<evidence type="ECO:0000256" key="1">
    <source>
        <dbReference type="SAM" id="Phobius"/>
    </source>
</evidence>
<name>A0AAJ6NW69_9CYAN</name>
<protein>
    <submittedName>
        <fullName evidence="2">Uncharacterized protein</fullName>
    </submittedName>
</protein>